<organism evidence="2 3">
    <name type="scientific">Dothidotthia symphoricarpi CBS 119687</name>
    <dbReference type="NCBI Taxonomy" id="1392245"/>
    <lineage>
        <taxon>Eukaryota</taxon>
        <taxon>Fungi</taxon>
        <taxon>Dikarya</taxon>
        <taxon>Ascomycota</taxon>
        <taxon>Pezizomycotina</taxon>
        <taxon>Dothideomycetes</taxon>
        <taxon>Pleosporomycetidae</taxon>
        <taxon>Pleosporales</taxon>
        <taxon>Dothidotthiaceae</taxon>
        <taxon>Dothidotthia</taxon>
    </lineage>
</organism>
<accession>A0A6A6AJL9</accession>
<dbReference type="Proteomes" id="UP000799771">
    <property type="component" value="Unassembled WGS sequence"/>
</dbReference>
<proteinExistence type="predicted"/>
<reference evidence="2" key="1">
    <citation type="journal article" date="2020" name="Stud. Mycol.">
        <title>101 Dothideomycetes genomes: a test case for predicting lifestyles and emergence of pathogens.</title>
        <authorList>
            <person name="Haridas S."/>
            <person name="Albert R."/>
            <person name="Binder M."/>
            <person name="Bloem J."/>
            <person name="Labutti K."/>
            <person name="Salamov A."/>
            <person name="Andreopoulos B."/>
            <person name="Baker S."/>
            <person name="Barry K."/>
            <person name="Bills G."/>
            <person name="Bluhm B."/>
            <person name="Cannon C."/>
            <person name="Castanera R."/>
            <person name="Culley D."/>
            <person name="Daum C."/>
            <person name="Ezra D."/>
            <person name="Gonzalez J."/>
            <person name="Henrissat B."/>
            <person name="Kuo A."/>
            <person name="Liang C."/>
            <person name="Lipzen A."/>
            <person name="Lutzoni F."/>
            <person name="Magnuson J."/>
            <person name="Mondo S."/>
            <person name="Nolan M."/>
            <person name="Ohm R."/>
            <person name="Pangilinan J."/>
            <person name="Park H.-J."/>
            <person name="Ramirez L."/>
            <person name="Alfaro M."/>
            <person name="Sun H."/>
            <person name="Tritt A."/>
            <person name="Yoshinaga Y."/>
            <person name="Zwiers L.-H."/>
            <person name="Turgeon B."/>
            <person name="Goodwin S."/>
            <person name="Spatafora J."/>
            <person name="Crous P."/>
            <person name="Grigoriev I."/>
        </authorList>
    </citation>
    <scope>NUCLEOTIDE SEQUENCE</scope>
    <source>
        <strain evidence="2">CBS 119687</strain>
    </source>
</reference>
<dbReference type="RefSeq" id="XP_033526387.1">
    <property type="nucleotide sequence ID" value="XM_033662380.1"/>
</dbReference>
<evidence type="ECO:0000313" key="3">
    <source>
        <dbReference type="Proteomes" id="UP000799771"/>
    </source>
</evidence>
<dbReference type="AlphaFoldDB" id="A0A6A6AJL9"/>
<feature type="region of interest" description="Disordered" evidence="1">
    <location>
        <begin position="1"/>
        <end position="69"/>
    </location>
</feature>
<gene>
    <name evidence="2" type="ORF">P153DRAFT_182869</name>
</gene>
<name>A0A6A6AJL9_9PLEO</name>
<sequence length="79" mass="8886">MLGSPIYQQKQEEPRKPRTQKQKQLRSKKKTTETRSRNTTEAARSLGPQNPKAEKKFANPDTSLPPLGPILSCIALEGR</sequence>
<dbReference type="GeneID" id="54402812"/>
<keyword evidence="3" id="KW-1185">Reference proteome</keyword>
<protein>
    <submittedName>
        <fullName evidence="2">Uncharacterized protein</fullName>
    </submittedName>
</protein>
<evidence type="ECO:0000313" key="2">
    <source>
        <dbReference type="EMBL" id="KAF2132000.1"/>
    </source>
</evidence>
<evidence type="ECO:0000256" key="1">
    <source>
        <dbReference type="SAM" id="MobiDB-lite"/>
    </source>
</evidence>
<feature type="compositionally biased region" description="Basic residues" evidence="1">
    <location>
        <begin position="17"/>
        <end position="29"/>
    </location>
</feature>
<dbReference type="EMBL" id="ML977501">
    <property type="protein sequence ID" value="KAF2132000.1"/>
    <property type="molecule type" value="Genomic_DNA"/>
</dbReference>